<organism evidence="2 3">
    <name type="scientific">Acacia crassicarpa</name>
    <name type="common">northern wattle</name>
    <dbReference type="NCBI Taxonomy" id="499986"/>
    <lineage>
        <taxon>Eukaryota</taxon>
        <taxon>Viridiplantae</taxon>
        <taxon>Streptophyta</taxon>
        <taxon>Embryophyta</taxon>
        <taxon>Tracheophyta</taxon>
        <taxon>Spermatophyta</taxon>
        <taxon>Magnoliopsida</taxon>
        <taxon>eudicotyledons</taxon>
        <taxon>Gunneridae</taxon>
        <taxon>Pentapetalae</taxon>
        <taxon>rosids</taxon>
        <taxon>fabids</taxon>
        <taxon>Fabales</taxon>
        <taxon>Fabaceae</taxon>
        <taxon>Caesalpinioideae</taxon>
        <taxon>mimosoid clade</taxon>
        <taxon>Acacieae</taxon>
        <taxon>Acacia</taxon>
    </lineage>
</organism>
<evidence type="ECO:0000313" key="3">
    <source>
        <dbReference type="Proteomes" id="UP001293593"/>
    </source>
</evidence>
<proteinExistence type="predicted"/>
<gene>
    <name evidence="2" type="ORF">QN277_007952</name>
</gene>
<sequence length="73" mass="7709">MKKGRIRSRIISGIGVSGTNRQLSESRHLLLLSDQKSTACSPSSSSPSLLSSPSSSGPRSLIRPSAGHRVPPR</sequence>
<dbReference type="EMBL" id="JAWXYG010000013">
    <property type="protein sequence ID" value="KAK4254875.1"/>
    <property type="molecule type" value="Genomic_DNA"/>
</dbReference>
<evidence type="ECO:0000313" key="2">
    <source>
        <dbReference type="EMBL" id="KAK4254875.1"/>
    </source>
</evidence>
<dbReference type="Proteomes" id="UP001293593">
    <property type="component" value="Unassembled WGS sequence"/>
</dbReference>
<evidence type="ECO:0000256" key="1">
    <source>
        <dbReference type="SAM" id="MobiDB-lite"/>
    </source>
</evidence>
<dbReference type="AlphaFoldDB" id="A0AAE1M6Q3"/>
<feature type="compositionally biased region" description="Low complexity" evidence="1">
    <location>
        <begin position="41"/>
        <end position="65"/>
    </location>
</feature>
<accession>A0AAE1M6Q3</accession>
<reference evidence="2" key="1">
    <citation type="submission" date="2023-10" db="EMBL/GenBank/DDBJ databases">
        <title>Chromosome-level genome of the transformable northern wattle, Acacia crassicarpa.</title>
        <authorList>
            <person name="Massaro I."/>
            <person name="Sinha N.R."/>
            <person name="Poethig S."/>
            <person name="Leichty A.R."/>
        </authorList>
    </citation>
    <scope>NUCLEOTIDE SEQUENCE</scope>
    <source>
        <strain evidence="2">Acra3RX</strain>
        <tissue evidence="2">Leaf</tissue>
    </source>
</reference>
<comment type="caution">
    <text evidence="2">The sequence shown here is derived from an EMBL/GenBank/DDBJ whole genome shotgun (WGS) entry which is preliminary data.</text>
</comment>
<keyword evidence="3" id="KW-1185">Reference proteome</keyword>
<name>A0AAE1M6Q3_9FABA</name>
<feature type="region of interest" description="Disordered" evidence="1">
    <location>
        <begin position="37"/>
        <end position="73"/>
    </location>
</feature>
<protein>
    <submittedName>
        <fullName evidence="2">Uncharacterized protein</fullName>
    </submittedName>
</protein>